<dbReference type="RefSeq" id="WP_144914352.1">
    <property type="nucleotide sequence ID" value="NZ_VLLI01000010.1"/>
</dbReference>
<keyword evidence="1" id="KW-0472">Membrane</keyword>
<evidence type="ECO:0000313" key="3">
    <source>
        <dbReference type="Proteomes" id="UP000317010"/>
    </source>
</evidence>
<keyword evidence="3" id="KW-1185">Reference proteome</keyword>
<organism evidence="2 3">
    <name type="scientific">Mucilaginibacter frigoritolerans</name>
    <dbReference type="NCBI Taxonomy" id="652788"/>
    <lineage>
        <taxon>Bacteria</taxon>
        <taxon>Pseudomonadati</taxon>
        <taxon>Bacteroidota</taxon>
        <taxon>Sphingobacteriia</taxon>
        <taxon>Sphingobacteriales</taxon>
        <taxon>Sphingobacteriaceae</taxon>
        <taxon>Mucilaginibacter</taxon>
    </lineage>
</organism>
<sequence>MTGFQKFINSVLNSFRSVGPIYTWVTVWIIFGNVLGLFVINHFSPTGNIDFGQVAIWALAIFLLGAVIGILFGVPKNVSSPVTNVVTQMNAGTLEQGNSSLKSSTTNLTEISDWLTKIVLGAGLVQLKEMPHFILKVADKMALGVSLKSSYYSTSLCAAVIIYYLCFGLLCGYFAMRTIFTEIFNSQEAKAQ</sequence>
<evidence type="ECO:0000256" key="1">
    <source>
        <dbReference type="SAM" id="Phobius"/>
    </source>
</evidence>
<evidence type="ECO:0000313" key="2">
    <source>
        <dbReference type="EMBL" id="TWI97547.1"/>
    </source>
</evidence>
<keyword evidence="1" id="KW-1133">Transmembrane helix</keyword>
<gene>
    <name evidence="2" type="ORF">JN11_03367</name>
</gene>
<name>A0A562TVH3_9SPHI</name>
<dbReference type="Proteomes" id="UP000317010">
    <property type="component" value="Unassembled WGS sequence"/>
</dbReference>
<dbReference type="OrthoDB" id="1257168at2"/>
<proteinExistence type="predicted"/>
<reference evidence="2 3" key="1">
    <citation type="submission" date="2019-07" db="EMBL/GenBank/DDBJ databases">
        <title>Genomic Encyclopedia of Archaeal and Bacterial Type Strains, Phase II (KMG-II): from individual species to whole genera.</title>
        <authorList>
            <person name="Goeker M."/>
        </authorList>
    </citation>
    <scope>NUCLEOTIDE SEQUENCE [LARGE SCALE GENOMIC DNA]</scope>
    <source>
        <strain evidence="2 3">ATCC BAA-1854</strain>
    </source>
</reference>
<feature type="transmembrane region" description="Helical" evidence="1">
    <location>
        <begin position="55"/>
        <end position="74"/>
    </location>
</feature>
<comment type="caution">
    <text evidence="2">The sequence shown here is derived from an EMBL/GenBank/DDBJ whole genome shotgun (WGS) entry which is preliminary data.</text>
</comment>
<protein>
    <submittedName>
        <fullName evidence="2">Uncharacterized protein</fullName>
    </submittedName>
</protein>
<feature type="transmembrane region" description="Helical" evidence="1">
    <location>
        <begin position="151"/>
        <end position="176"/>
    </location>
</feature>
<accession>A0A562TVH3</accession>
<feature type="transmembrane region" description="Helical" evidence="1">
    <location>
        <begin position="21"/>
        <end position="43"/>
    </location>
</feature>
<dbReference type="EMBL" id="VLLI01000010">
    <property type="protein sequence ID" value="TWI97547.1"/>
    <property type="molecule type" value="Genomic_DNA"/>
</dbReference>
<keyword evidence="1" id="KW-0812">Transmembrane</keyword>
<dbReference type="AlphaFoldDB" id="A0A562TVH3"/>